<keyword evidence="1" id="KW-0653">Protein transport</keyword>
<sequence length="154" mass="16851">AVLSSPVCFVSLVASRISSGLGVIGHHVAHFMSCALQIVSEFACLLLLELLELLFDKFKAVAQAHSVVLAHMQQIAAHTLGVTHEEEIKLYEQADVSAKIQTVLQVLLMEYLDVKNSRSSTEQSAQLSYASTGSEFAAFFAKKKPQRAKQSLFK</sequence>
<evidence type="ECO:0000256" key="1">
    <source>
        <dbReference type="RuleBase" id="RU367079"/>
    </source>
</evidence>
<dbReference type="InterPro" id="IPR039682">
    <property type="entry name" value="Sec8/EXOC4"/>
</dbReference>
<comment type="similarity">
    <text evidence="1">Belongs to the SEC8 family.</text>
</comment>
<name>A0ABV0W0P0_9TELE</name>
<evidence type="ECO:0000259" key="2">
    <source>
        <dbReference type="Pfam" id="PF20652"/>
    </source>
</evidence>
<reference evidence="3 4" key="1">
    <citation type="submission" date="2021-06" db="EMBL/GenBank/DDBJ databases">
        <authorList>
            <person name="Palmer J.M."/>
        </authorList>
    </citation>
    <scope>NUCLEOTIDE SEQUENCE [LARGE SCALE GENOMIC DNA]</scope>
    <source>
        <strain evidence="3 4">XR_2019</strain>
        <tissue evidence="3">Muscle</tissue>
    </source>
</reference>
<keyword evidence="4" id="KW-1185">Reference proteome</keyword>
<evidence type="ECO:0000313" key="3">
    <source>
        <dbReference type="EMBL" id="MEQ2263088.1"/>
    </source>
</evidence>
<dbReference type="PANTHER" id="PTHR14146">
    <property type="entry name" value="EXOCYST COMPLEX COMPONENT 4"/>
    <property type="match status" value="1"/>
</dbReference>
<dbReference type="InterPro" id="IPR048630">
    <property type="entry name" value="Sec8_M"/>
</dbReference>
<dbReference type="Pfam" id="PF20652">
    <property type="entry name" value="Sec8_C"/>
    <property type="match status" value="1"/>
</dbReference>
<protein>
    <recommendedName>
        <fullName evidence="1">Exocyst complex component Sec8</fullName>
    </recommendedName>
</protein>
<evidence type="ECO:0000313" key="4">
    <source>
        <dbReference type="Proteomes" id="UP001444071"/>
    </source>
</evidence>
<gene>
    <name evidence="3" type="primary">EXOC4_2</name>
    <name evidence="3" type="ORF">XENORESO_003039</name>
</gene>
<feature type="non-terminal residue" evidence="3">
    <location>
        <position position="1"/>
    </location>
</feature>
<comment type="function">
    <text evidence="1">Component of the exocyst complex involved in the docking of exocytic vesicles with fusion sites on the plasma membrane.</text>
</comment>
<keyword evidence="1" id="KW-0813">Transport</keyword>
<dbReference type="Proteomes" id="UP001444071">
    <property type="component" value="Unassembled WGS sequence"/>
</dbReference>
<accession>A0ABV0W0P0</accession>
<keyword evidence="1" id="KW-0268">Exocytosis</keyword>
<feature type="domain" description="Exocyst complex component Sec8 middle helical bundle" evidence="2">
    <location>
        <begin position="44"/>
        <end position="154"/>
    </location>
</feature>
<comment type="caution">
    <text evidence="3">The sequence shown here is derived from an EMBL/GenBank/DDBJ whole genome shotgun (WGS) entry which is preliminary data.</text>
</comment>
<proteinExistence type="inferred from homology"/>
<dbReference type="PANTHER" id="PTHR14146:SF0">
    <property type="entry name" value="EXOCYST COMPLEX COMPONENT 4"/>
    <property type="match status" value="1"/>
</dbReference>
<dbReference type="EMBL" id="JAHRIM010021538">
    <property type="protein sequence ID" value="MEQ2263088.1"/>
    <property type="molecule type" value="Genomic_DNA"/>
</dbReference>
<organism evidence="3 4">
    <name type="scientific">Xenotaenia resolanae</name>
    <dbReference type="NCBI Taxonomy" id="208358"/>
    <lineage>
        <taxon>Eukaryota</taxon>
        <taxon>Metazoa</taxon>
        <taxon>Chordata</taxon>
        <taxon>Craniata</taxon>
        <taxon>Vertebrata</taxon>
        <taxon>Euteleostomi</taxon>
        <taxon>Actinopterygii</taxon>
        <taxon>Neopterygii</taxon>
        <taxon>Teleostei</taxon>
        <taxon>Neoteleostei</taxon>
        <taxon>Acanthomorphata</taxon>
        <taxon>Ovalentaria</taxon>
        <taxon>Atherinomorphae</taxon>
        <taxon>Cyprinodontiformes</taxon>
        <taxon>Goodeidae</taxon>
        <taxon>Xenotaenia</taxon>
    </lineage>
</organism>